<dbReference type="eggNOG" id="COG3093">
    <property type="taxonomic scope" value="Bacteria"/>
</dbReference>
<dbReference type="Gene3D" id="1.10.260.40">
    <property type="entry name" value="lambda repressor-like DNA-binding domains"/>
    <property type="match status" value="1"/>
</dbReference>
<protein>
    <submittedName>
        <fullName evidence="2">Putative plasmid maintenance system antidote protein, XRE family</fullName>
    </submittedName>
</protein>
<gene>
    <name evidence="2" type="ordered locus">AciPR4_3029</name>
</gene>
<dbReference type="CDD" id="cd00093">
    <property type="entry name" value="HTH_XRE"/>
    <property type="match status" value="1"/>
</dbReference>
<dbReference type="GO" id="GO:0003677">
    <property type="term" value="F:DNA binding"/>
    <property type="evidence" value="ECO:0007669"/>
    <property type="project" value="UniProtKB-KW"/>
</dbReference>
<reference evidence="2 3" key="1">
    <citation type="journal article" date="2012" name="Stand. Genomic Sci.">
        <title>Complete genome sequence of Terriglobus saanensis type strain SP1PR4(T), an Acidobacteria from tundra soil.</title>
        <authorList>
            <person name="Rawat S.R."/>
            <person name="Mannisto M.K."/>
            <person name="Starovoytov V."/>
            <person name="Goodwin L."/>
            <person name="Nolan M."/>
            <person name="Hauser L."/>
            <person name="Land M."/>
            <person name="Davenport K.W."/>
            <person name="Woyke T."/>
            <person name="Haggblom M.M."/>
        </authorList>
    </citation>
    <scope>NUCLEOTIDE SEQUENCE</scope>
    <source>
        <strain evidence="3">ATCC BAA-1853 / DSM 23119 / SP1PR4</strain>
    </source>
</reference>
<dbReference type="Proteomes" id="UP000006844">
    <property type="component" value="Chromosome"/>
</dbReference>
<dbReference type="NCBIfam" id="TIGR02607">
    <property type="entry name" value="antidote_HigA"/>
    <property type="match status" value="1"/>
</dbReference>
<dbReference type="SUPFAM" id="SSF47413">
    <property type="entry name" value="lambda repressor-like DNA-binding domains"/>
    <property type="match status" value="1"/>
</dbReference>
<dbReference type="KEGG" id="tsa:AciPR4_3029"/>
<dbReference type="EMBL" id="CP002467">
    <property type="protein sequence ID" value="ADV83788.1"/>
    <property type="molecule type" value="Genomic_DNA"/>
</dbReference>
<dbReference type="HOGENOM" id="CLU_140230_5_1_0"/>
<dbReference type="InterPro" id="IPR013430">
    <property type="entry name" value="Toxin_antidote_HigA"/>
</dbReference>
<dbReference type="RefSeq" id="WP_013569519.1">
    <property type="nucleotide sequence ID" value="NC_014963.1"/>
</dbReference>
<dbReference type="PANTHER" id="PTHR36924">
    <property type="entry name" value="ANTITOXIN HIGA-1"/>
    <property type="match status" value="1"/>
</dbReference>
<organism evidence="2 3">
    <name type="scientific">Terriglobus saanensis (strain ATCC BAA-1853 / DSM 23119 / SP1PR4)</name>
    <dbReference type="NCBI Taxonomy" id="401053"/>
    <lineage>
        <taxon>Bacteria</taxon>
        <taxon>Pseudomonadati</taxon>
        <taxon>Acidobacteriota</taxon>
        <taxon>Terriglobia</taxon>
        <taxon>Terriglobales</taxon>
        <taxon>Acidobacteriaceae</taxon>
        <taxon>Terriglobus</taxon>
    </lineage>
</organism>
<sequence length="104" mass="11550">MSIPRDPNHPGFPVHPGSILREDFLVPLNLSANALSIALRVPSTRITEIVAERRGITADTAYRLAAYFGGPASFWMNLQANYELAITYKQAVSVINKEVRRRVA</sequence>
<evidence type="ECO:0000313" key="2">
    <source>
        <dbReference type="EMBL" id="ADV83788.1"/>
    </source>
</evidence>
<dbReference type="OrthoDB" id="9798100at2"/>
<name>E8V5X0_TERSS</name>
<dbReference type="PANTHER" id="PTHR36924:SF1">
    <property type="entry name" value="ANTITOXIN HIGA-1"/>
    <property type="match status" value="1"/>
</dbReference>
<accession>E8V5X0</accession>
<dbReference type="InterPro" id="IPR010982">
    <property type="entry name" value="Lambda_DNA-bd_dom_sf"/>
</dbReference>
<evidence type="ECO:0000256" key="1">
    <source>
        <dbReference type="ARBA" id="ARBA00023125"/>
    </source>
</evidence>
<dbReference type="AlphaFoldDB" id="E8V5X0"/>
<evidence type="ECO:0000313" key="3">
    <source>
        <dbReference type="Proteomes" id="UP000006844"/>
    </source>
</evidence>
<dbReference type="InterPro" id="IPR001387">
    <property type="entry name" value="Cro/C1-type_HTH"/>
</dbReference>
<proteinExistence type="predicted"/>
<keyword evidence="3" id="KW-1185">Reference proteome</keyword>
<keyword evidence="1" id="KW-0238">DNA-binding</keyword>
<dbReference type="STRING" id="401053.AciPR4_3029"/>